<name>A0A2N8KB32_9BURK</name>
<reference evidence="2 3" key="1">
    <citation type="submission" date="2018-01" db="EMBL/GenBank/DDBJ databases">
        <title>The draft genome of an aniline degradation strain ANB-1.</title>
        <authorList>
            <person name="Zhang L."/>
            <person name="Jiang J."/>
        </authorList>
    </citation>
    <scope>NUCLEOTIDE SEQUENCE [LARGE SCALE GENOMIC DNA]</scope>
    <source>
        <strain evidence="2 3">ANB-1</strain>
    </source>
</reference>
<organism evidence="2 3">
    <name type="scientific">Achromobacter pulmonis</name>
    <dbReference type="NCBI Taxonomy" id="1389932"/>
    <lineage>
        <taxon>Bacteria</taxon>
        <taxon>Pseudomonadati</taxon>
        <taxon>Pseudomonadota</taxon>
        <taxon>Betaproteobacteria</taxon>
        <taxon>Burkholderiales</taxon>
        <taxon>Alcaligenaceae</taxon>
        <taxon>Achromobacter</taxon>
    </lineage>
</organism>
<feature type="compositionally biased region" description="Basic and acidic residues" evidence="1">
    <location>
        <begin position="68"/>
        <end position="79"/>
    </location>
</feature>
<feature type="region of interest" description="Disordered" evidence="1">
    <location>
        <begin position="48"/>
        <end position="79"/>
    </location>
</feature>
<comment type="caution">
    <text evidence="2">The sequence shown here is derived from an EMBL/GenBank/DDBJ whole genome shotgun (WGS) entry which is preliminary data.</text>
</comment>
<dbReference type="Proteomes" id="UP000235994">
    <property type="component" value="Unassembled WGS sequence"/>
</dbReference>
<evidence type="ECO:0000313" key="2">
    <source>
        <dbReference type="EMBL" id="PND30661.1"/>
    </source>
</evidence>
<evidence type="ECO:0000313" key="3">
    <source>
        <dbReference type="Proteomes" id="UP000235994"/>
    </source>
</evidence>
<dbReference type="EMBL" id="POQS01000008">
    <property type="protein sequence ID" value="PND30661.1"/>
    <property type="molecule type" value="Genomic_DNA"/>
</dbReference>
<accession>A0A2N8KB32</accession>
<keyword evidence="3" id="KW-1185">Reference proteome</keyword>
<protein>
    <submittedName>
        <fullName evidence="2">Uncharacterized protein</fullName>
    </submittedName>
</protein>
<dbReference type="AlphaFoldDB" id="A0A2N8KB32"/>
<gene>
    <name evidence="2" type="ORF">C1I89_27000</name>
</gene>
<sequence>MALLAFLPFVHGQPTPAPSSRDTGSIFQAQDEGAQKHCKALQRKIEQARNNPGNEANRVVPPGSMSRSQRELARQGLQDNRHAFERQWLEAGCDAP</sequence>
<proteinExistence type="predicted"/>
<evidence type="ECO:0000256" key="1">
    <source>
        <dbReference type="SAM" id="MobiDB-lite"/>
    </source>
</evidence>